<accession>A0A8J5CPC4</accession>
<dbReference type="OrthoDB" id="125903at2759"/>
<gene>
    <name evidence="2" type="ORF">GWK47_033943</name>
</gene>
<comment type="caution">
    <text evidence="2">The sequence shown here is derived from an EMBL/GenBank/DDBJ whole genome shotgun (WGS) entry which is preliminary data.</text>
</comment>
<dbReference type="Proteomes" id="UP000770661">
    <property type="component" value="Unassembled WGS sequence"/>
</dbReference>
<feature type="region of interest" description="Disordered" evidence="1">
    <location>
        <begin position="26"/>
        <end position="195"/>
    </location>
</feature>
<feature type="compositionally biased region" description="Low complexity" evidence="1">
    <location>
        <begin position="184"/>
        <end position="195"/>
    </location>
</feature>
<evidence type="ECO:0000313" key="3">
    <source>
        <dbReference type="Proteomes" id="UP000770661"/>
    </source>
</evidence>
<reference evidence="2" key="1">
    <citation type="submission" date="2020-07" db="EMBL/GenBank/DDBJ databases">
        <title>The High-quality genome of the commercially important snow crab, Chionoecetes opilio.</title>
        <authorList>
            <person name="Jeong J.-H."/>
            <person name="Ryu S."/>
        </authorList>
    </citation>
    <scope>NUCLEOTIDE SEQUENCE</scope>
    <source>
        <strain evidence="2">MADBK_172401_WGS</strain>
        <tissue evidence="2">Digestive gland</tissue>
    </source>
</reference>
<protein>
    <submittedName>
        <fullName evidence="2">Uncharacterized protein</fullName>
    </submittedName>
</protein>
<feature type="compositionally biased region" description="Polar residues" evidence="1">
    <location>
        <begin position="84"/>
        <end position="102"/>
    </location>
</feature>
<evidence type="ECO:0000313" key="2">
    <source>
        <dbReference type="EMBL" id="KAG0727773.1"/>
    </source>
</evidence>
<proteinExistence type="predicted"/>
<organism evidence="2 3">
    <name type="scientific">Chionoecetes opilio</name>
    <name type="common">Atlantic snow crab</name>
    <name type="synonym">Cancer opilio</name>
    <dbReference type="NCBI Taxonomy" id="41210"/>
    <lineage>
        <taxon>Eukaryota</taxon>
        <taxon>Metazoa</taxon>
        <taxon>Ecdysozoa</taxon>
        <taxon>Arthropoda</taxon>
        <taxon>Crustacea</taxon>
        <taxon>Multicrustacea</taxon>
        <taxon>Malacostraca</taxon>
        <taxon>Eumalacostraca</taxon>
        <taxon>Eucarida</taxon>
        <taxon>Decapoda</taxon>
        <taxon>Pleocyemata</taxon>
        <taxon>Brachyura</taxon>
        <taxon>Eubrachyura</taxon>
        <taxon>Majoidea</taxon>
        <taxon>Majidae</taxon>
        <taxon>Chionoecetes</taxon>
    </lineage>
</organism>
<feature type="compositionally biased region" description="Low complexity" evidence="1">
    <location>
        <begin position="130"/>
        <end position="147"/>
    </location>
</feature>
<evidence type="ECO:0000256" key="1">
    <source>
        <dbReference type="SAM" id="MobiDB-lite"/>
    </source>
</evidence>
<feature type="compositionally biased region" description="Polar residues" evidence="1">
    <location>
        <begin position="49"/>
        <end position="58"/>
    </location>
</feature>
<feature type="compositionally biased region" description="Polar residues" evidence="1">
    <location>
        <begin position="66"/>
        <end position="75"/>
    </location>
</feature>
<keyword evidence="3" id="KW-1185">Reference proteome</keyword>
<dbReference type="AlphaFoldDB" id="A0A8J5CPC4"/>
<sequence>MSGILKTDTVALHLHQLSIGIRSCCASEPEGSSRIPAQRPTTPLDPPSRKNSPPQKCSPSHPPSRGSANSLSRPSPSHGKFSPSAKTSPHTRSPGPSKSPNYSMPMFELDGGHQGQGGMENQNSIRWDVSDSSSDSDSNSSSSSGSDSDSDSEPEAAKKTNGHGTVAGGHGGDNIPNGNDLINDLELSSVSEDSD</sequence>
<dbReference type="EMBL" id="JACEEZ010002990">
    <property type="protein sequence ID" value="KAG0727773.1"/>
    <property type="molecule type" value="Genomic_DNA"/>
</dbReference>
<name>A0A8J5CPC4_CHIOP</name>